<evidence type="ECO:0000313" key="2">
    <source>
        <dbReference type="EMBL" id="OWR01779.1"/>
    </source>
</evidence>
<dbReference type="RefSeq" id="WP_088485474.1">
    <property type="nucleotide sequence ID" value="NZ_JBCNLH010000004.1"/>
</dbReference>
<dbReference type="OrthoDB" id="7202514at2"/>
<proteinExistence type="predicted"/>
<reference evidence="2 3" key="1">
    <citation type="journal article" date="2007" name="Int. J. Syst. Evol. Microbiol.">
        <title>Description of Pelomonas aquatica sp. nov. and Pelomonas puraquae sp. nov., isolated from industrial and haemodialysis water.</title>
        <authorList>
            <person name="Gomila M."/>
            <person name="Bowien B."/>
            <person name="Falsen E."/>
            <person name="Moore E.R."/>
            <person name="Lalucat J."/>
        </authorList>
    </citation>
    <scope>NUCLEOTIDE SEQUENCE [LARGE SCALE GENOMIC DNA]</scope>
    <source>
        <strain evidence="2 3">CCUG 52769</strain>
    </source>
</reference>
<dbReference type="EMBL" id="NISI01000012">
    <property type="protein sequence ID" value="OWR01779.1"/>
    <property type="molecule type" value="Genomic_DNA"/>
</dbReference>
<name>A0A254N0E7_9BURK</name>
<accession>A0A254N0E7</accession>
<comment type="caution">
    <text evidence="2">The sequence shown here is derived from an EMBL/GenBank/DDBJ whole genome shotgun (WGS) entry which is preliminary data.</text>
</comment>
<feature type="signal peptide" evidence="1">
    <location>
        <begin position="1"/>
        <end position="18"/>
    </location>
</feature>
<evidence type="ECO:0000256" key="1">
    <source>
        <dbReference type="SAM" id="SignalP"/>
    </source>
</evidence>
<protein>
    <submittedName>
        <fullName evidence="2">Uncharacterized protein</fullName>
    </submittedName>
</protein>
<evidence type="ECO:0000313" key="3">
    <source>
        <dbReference type="Proteomes" id="UP000197446"/>
    </source>
</evidence>
<organism evidence="2 3">
    <name type="scientific">Roseateles puraquae</name>
    <dbReference type="NCBI Taxonomy" id="431059"/>
    <lineage>
        <taxon>Bacteria</taxon>
        <taxon>Pseudomonadati</taxon>
        <taxon>Pseudomonadota</taxon>
        <taxon>Betaproteobacteria</taxon>
        <taxon>Burkholderiales</taxon>
        <taxon>Sphaerotilaceae</taxon>
        <taxon>Roseateles</taxon>
    </lineage>
</organism>
<dbReference type="Proteomes" id="UP000197446">
    <property type="component" value="Unassembled WGS sequence"/>
</dbReference>
<keyword evidence="1" id="KW-0732">Signal</keyword>
<feature type="chain" id="PRO_5012919730" evidence="1">
    <location>
        <begin position="19"/>
        <end position="263"/>
    </location>
</feature>
<sequence length="263" mass="27947">MRGVIVLLLGLAAALAQARDISGCTPGIESALRALNPKQPITGALVSAQCKGWPPGRGKVLAAVMAFEQAPRPDRRWVGVLALVNTQRLQLLNSHRFEIAEESGIGVDDNSLRLDTAPYDLAPGLRALGLRYASSAPGPSAADAGFGDELTLFVPEGHTLRPVFGMSMLRTRAVEGCLGKCPHAAWDTASFTIAIGPPGPMGWNDLHVTATVVRNSAAATAQADATPQRQRLVYRYTGNAYRQEASPFDWDDYCCRAGGPAAR</sequence>
<gene>
    <name evidence="2" type="ORF">CDO81_22375</name>
</gene>
<keyword evidence="3" id="KW-1185">Reference proteome</keyword>
<dbReference type="AlphaFoldDB" id="A0A254N0E7"/>